<dbReference type="EMBL" id="LAZR01001525">
    <property type="protein sequence ID" value="KKN43238.1"/>
    <property type="molecule type" value="Genomic_DNA"/>
</dbReference>
<organism evidence="1">
    <name type="scientific">marine sediment metagenome</name>
    <dbReference type="NCBI Taxonomy" id="412755"/>
    <lineage>
        <taxon>unclassified sequences</taxon>
        <taxon>metagenomes</taxon>
        <taxon>ecological metagenomes</taxon>
    </lineage>
</organism>
<proteinExistence type="predicted"/>
<comment type="caution">
    <text evidence="1">The sequence shown here is derived from an EMBL/GenBank/DDBJ whole genome shotgun (WGS) entry which is preliminary data.</text>
</comment>
<accession>A0A0F9TP94</accession>
<dbReference type="AlphaFoldDB" id="A0A0F9TP94"/>
<protein>
    <submittedName>
        <fullName evidence="1">Uncharacterized protein</fullName>
    </submittedName>
</protein>
<evidence type="ECO:0000313" key="1">
    <source>
        <dbReference type="EMBL" id="KKN43238.1"/>
    </source>
</evidence>
<name>A0A0F9TP94_9ZZZZ</name>
<sequence length="354" mass="40795">MTPTITGNIRAAAKRALMAGSTEYFSWTEEAQENFRATAGEEARCRMQQVLLKQVLGIDCVVAEAAEAWRELSLQQLNDINPADLLVSGIGDDFLYLNESLEEGVSLLDFNTLYDYDFDDFLFQEEWRHKDLKGYASPGYFPLHHPRWIRLVMNDEFVYGNLFSTASYVISRVTEAGDDRLDELIPSSYIEGPDHGKPRDGGIAWDYQLDANGQEPQLEELRRRWWQYQQDAELVLQKELSDGPPYAYILRDESRVPGEINVNFVIHNEKSMHKVRWRTFMADLWAIEGNSKDLISLLKRETERALRFIGEQHHDIRGNYVPPDIEPGKKRKVVMSSGALDDLERLSREDPESD</sequence>
<reference evidence="1" key="1">
    <citation type="journal article" date="2015" name="Nature">
        <title>Complex archaea that bridge the gap between prokaryotes and eukaryotes.</title>
        <authorList>
            <person name="Spang A."/>
            <person name="Saw J.H."/>
            <person name="Jorgensen S.L."/>
            <person name="Zaremba-Niedzwiedzka K."/>
            <person name="Martijn J."/>
            <person name="Lind A.E."/>
            <person name="van Eijk R."/>
            <person name="Schleper C."/>
            <person name="Guy L."/>
            <person name="Ettema T.J."/>
        </authorList>
    </citation>
    <scope>NUCLEOTIDE SEQUENCE</scope>
</reference>
<gene>
    <name evidence="1" type="ORF">LCGC14_0705240</name>
</gene>